<dbReference type="RefSeq" id="WP_053232885.1">
    <property type="nucleotide sequence ID" value="NZ_CP011125.1"/>
</dbReference>
<gene>
    <name evidence="1" type="ORF">DB32_002784</name>
</gene>
<protein>
    <submittedName>
        <fullName evidence="1">Uncharacterized protein</fullName>
    </submittedName>
</protein>
<dbReference type="KEGG" id="samy:DB32_002784"/>
<evidence type="ECO:0000313" key="1">
    <source>
        <dbReference type="EMBL" id="AKF05635.1"/>
    </source>
</evidence>
<dbReference type="Gene3D" id="3.40.140.10">
    <property type="entry name" value="Cytidine Deaminase, domain 2"/>
    <property type="match status" value="1"/>
</dbReference>
<evidence type="ECO:0000313" key="2">
    <source>
        <dbReference type="Proteomes" id="UP000034883"/>
    </source>
</evidence>
<dbReference type="AlphaFoldDB" id="A0A0F6YI88"/>
<sequence>MNTLEDAFWSARASALAAQSHGRAAIVVKRGKRLAEAVTSSARQAAIHLAILDAGAAARGATVYLAQAPTRDALELASRARVQRIVVPAGAEIARELEDVASSARVTVTRAVADHGSPWPVTDATIARRGAREITAKMR</sequence>
<keyword evidence="2" id="KW-1185">Reference proteome</keyword>
<dbReference type="Proteomes" id="UP000034883">
    <property type="component" value="Chromosome"/>
</dbReference>
<dbReference type="EMBL" id="CP011125">
    <property type="protein sequence ID" value="AKF05635.1"/>
    <property type="molecule type" value="Genomic_DNA"/>
</dbReference>
<accession>A0A0F6YI88</accession>
<proteinExistence type="predicted"/>
<dbReference type="STRING" id="927083.DB32_002784"/>
<name>A0A0F6YI88_9BACT</name>
<reference evidence="1 2" key="1">
    <citation type="submission" date="2015-03" db="EMBL/GenBank/DDBJ databases">
        <title>Genome assembly of Sandaracinus amylolyticus DSM 53668.</title>
        <authorList>
            <person name="Sharma G."/>
            <person name="Subramanian S."/>
        </authorList>
    </citation>
    <scope>NUCLEOTIDE SEQUENCE [LARGE SCALE GENOMIC DNA]</scope>
    <source>
        <strain evidence="1 2">DSM 53668</strain>
    </source>
</reference>
<organism evidence="1 2">
    <name type="scientific">Sandaracinus amylolyticus</name>
    <dbReference type="NCBI Taxonomy" id="927083"/>
    <lineage>
        <taxon>Bacteria</taxon>
        <taxon>Pseudomonadati</taxon>
        <taxon>Myxococcota</taxon>
        <taxon>Polyangia</taxon>
        <taxon>Polyangiales</taxon>
        <taxon>Sandaracinaceae</taxon>
        <taxon>Sandaracinus</taxon>
    </lineage>
</organism>